<feature type="compositionally biased region" description="Low complexity" evidence="2">
    <location>
        <begin position="414"/>
        <end position="431"/>
    </location>
</feature>
<feature type="compositionally biased region" description="Basic residues" evidence="2">
    <location>
        <begin position="334"/>
        <end position="343"/>
    </location>
</feature>
<feature type="region of interest" description="Disordered" evidence="2">
    <location>
        <begin position="178"/>
        <end position="346"/>
    </location>
</feature>
<dbReference type="InterPro" id="IPR037393">
    <property type="entry name" value="Bud22/SRFB1"/>
</dbReference>
<dbReference type="InterPro" id="IPR015158">
    <property type="entry name" value="Bud22_dom"/>
</dbReference>
<dbReference type="STRING" id="246404.A0A507FAB9"/>
<feature type="compositionally biased region" description="Polar residues" evidence="2">
    <location>
        <begin position="299"/>
        <end position="309"/>
    </location>
</feature>
<organism evidence="4 5">
    <name type="scientific">Chytriomyces confervae</name>
    <dbReference type="NCBI Taxonomy" id="246404"/>
    <lineage>
        <taxon>Eukaryota</taxon>
        <taxon>Fungi</taxon>
        <taxon>Fungi incertae sedis</taxon>
        <taxon>Chytridiomycota</taxon>
        <taxon>Chytridiomycota incertae sedis</taxon>
        <taxon>Chytridiomycetes</taxon>
        <taxon>Chytridiales</taxon>
        <taxon>Chytriomycetaceae</taxon>
        <taxon>Chytriomyces</taxon>
    </lineage>
</organism>
<feature type="region of interest" description="Disordered" evidence="2">
    <location>
        <begin position="458"/>
        <end position="550"/>
    </location>
</feature>
<dbReference type="PANTHER" id="PTHR23325:SF1">
    <property type="entry name" value="SERUM RESPONSE FACTOR-BINDING PROTEIN 1"/>
    <property type="match status" value="1"/>
</dbReference>
<dbReference type="OrthoDB" id="3364872at2759"/>
<feature type="region of interest" description="Disordered" evidence="2">
    <location>
        <begin position="121"/>
        <end position="143"/>
    </location>
</feature>
<comment type="caution">
    <text evidence="4">The sequence shown here is derived from an EMBL/GenBank/DDBJ whole genome shotgun (WGS) entry which is preliminary data.</text>
</comment>
<dbReference type="Pfam" id="PF09073">
    <property type="entry name" value="BUD22"/>
    <property type="match status" value="1"/>
</dbReference>
<keyword evidence="1" id="KW-0175">Coiled coil</keyword>
<keyword evidence="5" id="KW-1185">Reference proteome</keyword>
<evidence type="ECO:0000313" key="5">
    <source>
        <dbReference type="Proteomes" id="UP000320333"/>
    </source>
</evidence>
<evidence type="ECO:0000313" key="4">
    <source>
        <dbReference type="EMBL" id="TPX73281.1"/>
    </source>
</evidence>
<proteinExistence type="predicted"/>
<feature type="compositionally biased region" description="Basic and acidic residues" evidence="2">
    <location>
        <begin position="229"/>
        <end position="238"/>
    </location>
</feature>
<name>A0A507FAB9_9FUNG</name>
<feature type="region of interest" description="Disordered" evidence="2">
    <location>
        <begin position="412"/>
        <end position="432"/>
    </location>
</feature>
<sequence length="550" mass="58163">MDTIPPKALTKLHHILKELHRVAKKCKVFETQKAIKKVRTFTEKVAQAEQSSDIPESVKESRVKELKKAERDLSLIKDLDINTTCIPSFKAAIPTSRIRPSFHQELLTACDSAAQKFSEASAAAPESIASANSAEPQQQQQQLTDLDRISKRLHDAKEFKKAVADGLAELVKLVGGGGGGDGGVVSSGEVEVGSKKRARGQGESNGDAGVGKKQKSGAAAGPGRYVLRPSDDAKKDGAVYDEDADEAGDEMDDDEAFDSDPEHYVPPSQNRPSKASPVSAPASKKAKKEPASSKKGQRVESSFVTSLNDGLSDVSLSDLEVDEKGRLKGGKKDDKKKKNRMGQRARQELYEKQFGKQANHVIKRQVEVIKHKAKAAPAVVDEKVHPSWAAKRAQKQTITAFAGNKIVFGGEGNSSAQSASAVASGAGAAPAETLHPSWAAKRMQSAKILDAPAGKKIVFGDAGGSGSKSEASKEDGEKLHPSWAAKKKQSAAIGSAAGKKTLFGDEGGSKSSPKAAPVVEENLHPSWAAKKKQSAAIGGATGKKITFGDD</sequence>
<gene>
    <name evidence="4" type="ORF">CcCBS67573_g05448</name>
</gene>
<dbReference type="PANTHER" id="PTHR23325">
    <property type="entry name" value="SERUM RESPONSE FACTOR-BINDING"/>
    <property type="match status" value="1"/>
</dbReference>
<feature type="compositionally biased region" description="Low complexity" evidence="2">
    <location>
        <begin position="121"/>
        <end position="142"/>
    </location>
</feature>
<feature type="compositionally biased region" description="Basic and acidic residues" evidence="2">
    <location>
        <begin position="322"/>
        <end position="333"/>
    </location>
</feature>
<feature type="compositionally biased region" description="Acidic residues" evidence="2">
    <location>
        <begin position="239"/>
        <end position="259"/>
    </location>
</feature>
<evidence type="ECO:0000259" key="3">
    <source>
        <dbReference type="Pfam" id="PF09073"/>
    </source>
</evidence>
<feature type="compositionally biased region" description="Basic and acidic residues" evidence="2">
    <location>
        <begin position="470"/>
        <end position="480"/>
    </location>
</feature>
<reference evidence="4 5" key="1">
    <citation type="journal article" date="2019" name="Sci. Rep.">
        <title>Comparative genomics of chytrid fungi reveal insights into the obligate biotrophic and pathogenic lifestyle of Synchytrium endobioticum.</title>
        <authorList>
            <person name="van de Vossenberg B.T.L.H."/>
            <person name="Warris S."/>
            <person name="Nguyen H.D.T."/>
            <person name="van Gent-Pelzer M.P.E."/>
            <person name="Joly D.L."/>
            <person name="van de Geest H.C."/>
            <person name="Bonants P.J.M."/>
            <person name="Smith D.S."/>
            <person name="Levesque C.A."/>
            <person name="van der Lee T.A.J."/>
        </authorList>
    </citation>
    <scope>NUCLEOTIDE SEQUENCE [LARGE SCALE GENOMIC DNA]</scope>
    <source>
        <strain evidence="4 5">CBS 675.73</strain>
    </source>
</reference>
<feature type="domain" description="Bud22" evidence="3">
    <location>
        <begin position="12"/>
        <end position="373"/>
    </location>
</feature>
<dbReference type="EMBL" id="QEAP01000196">
    <property type="protein sequence ID" value="TPX73281.1"/>
    <property type="molecule type" value="Genomic_DNA"/>
</dbReference>
<accession>A0A507FAB9</accession>
<evidence type="ECO:0000256" key="1">
    <source>
        <dbReference type="ARBA" id="ARBA00023054"/>
    </source>
</evidence>
<protein>
    <recommendedName>
        <fullName evidence="3">Bud22 domain-containing protein</fullName>
    </recommendedName>
</protein>
<dbReference type="Proteomes" id="UP000320333">
    <property type="component" value="Unassembled WGS sequence"/>
</dbReference>
<feature type="compositionally biased region" description="Low complexity" evidence="2">
    <location>
        <begin position="272"/>
        <end position="283"/>
    </location>
</feature>
<evidence type="ECO:0000256" key="2">
    <source>
        <dbReference type="SAM" id="MobiDB-lite"/>
    </source>
</evidence>
<dbReference type="AlphaFoldDB" id="A0A507FAB9"/>